<gene>
    <name evidence="5" type="ORF">LF1_32100</name>
</gene>
<dbReference type="InterPro" id="IPR019410">
    <property type="entry name" value="Methyltransf_16"/>
</dbReference>
<reference evidence="5 6" key="1">
    <citation type="submission" date="2019-08" db="EMBL/GenBank/DDBJ databases">
        <title>Deep-cultivation of Planctomycetes and their phenomic and genomic characterization uncovers novel biology.</title>
        <authorList>
            <person name="Wiegand S."/>
            <person name="Jogler M."/>
            <person name="Boedeker C."/>
            <person name="Pinto D."/>
            <person name="Vollmers J."/>
            <person name="Rivas-Marin E."/>
            <person name="Kohn T."/>
            <person name="Peeters S.H."/>
            <person name="Heuer A."/>
            <person name="Rast P."/>
            <person name="Oberbeckmann S."/>
            <person name="Bunk B."/>
            <person name="Jeske O."/>
            <person name="Meyerdierks A."/>
            <person name="Storesund J.E."/>
            <person name="Kallscheuer N."/>
            <person name="Luecker S."/>
            <person name="Lage O.M."/>
            <person name="Pohl T."/>
            <person name="Merkel B.J."/>
            <person name="Hornburger P."/>
            <person name="Mueller R.-W."/>
            <person name="Bruemmer F."/>
            <person name="Labrenz M."/>
            <person name="Spormann A.M."/>
            <person name="Op Den Camp H."/>
            <person name="Overmann J."/>
            <person name="Amann R."/>
            <person name="Jetten M.S.M."/>
            <person name="Mascher T."/>
            <person name="Medema M.H."/>
            <person name="Devos D.P."/>
            <person name="Kaster A.-K."/>
            <person name="Ovreas L."/>
            <person name="Rohde M."/>
            <person name="Galperin M.Y."/>
            <person name="Jogler C."/>
        </authorList>
    </citation>
    <scope>NUCLEOTIDE SEQUENCE [LARGE SCALE GENOMIC DNA]</scope>
    <source>
        <strain evidence="5 6">LF1</strain>
    </source>
</reference>
<evidence type="ECO:0000313" key="5">
    <source>
        <dbReference type="EMBL" id="KAA1260670.1"/>
    </source>
</evidence>
<evidence type="ECO:0000256" key="3">
    <source>
        <dbReference type="ARBA" id="ARBA00022691"/>
    </source>
</evidence>
<keyword evidence="6" id="KW-1185">Reference proteome</keyword>
<dbReference type="Proteomes" id="UP000322699">
    <property type="component" value="Unassembled WGS sequence"/>
</dbReference>
<dbReference type="AlphaFoldDB" id="A0A5B1CM92"/>
<dbReference type="PANTHER" id="PTHR14614:SF164">
    <property type="entry name" value="HISTONE-ARGININE METHYLTRANSFERASE METTL23"/>
    <property type="match status" value="1"/>
</dbReference>
<dbReference type="OrthoDB" id="264333at2"/>
<dbReference type="GO" id="GO:0032259">
    <property type="term" value="P:methylation"/>
    <property type="evidence" value="ECO:0007669"/>
    <property type="project" value="UniProtKB-KW"/>
</dbReference>
<sequence length="230" mass="25993">MNQQSQEALDLAQHKTFNFAWHWETTRIAGRDLPLAVASDPDGMLIDACERQDAGEQGVIDPFWAATWRAASGLDRYLEQIPITGTRILEVGCGTGHAGIAAAVRGADVTLTDGVDDPLGLVETSVRKNELDCQIQRLRFGQDQIDGDRFPLILGSDVTYLRTLWPELIQCLETHLADGGQVLLSDPYRIIANEFRQWIKDHPWRYEEHQIDLEDDPEHPIRVMRLTRNP</sequence>
<evidence type="ECO:0000256" key="2">
    <source>
        <dbReference type="ARBA" id="ARBA00022679"/>
    </source>
</evidence>
<dbReference type="GO" id="GO:0008168">
    <property type="term" value="F:methyltransferase activity"/>
    <property type="evidence" value="ECO:0007669"/>
    <property type="project" value="UniProtKB-KW"/>
</dbReference>
<keyword evidence="1 5" id="KW-0489">Methyltransferase</keyword>
<protein>
    <submittedName>
        <fullName evidence="5">Putative methyltransferase</fullName>
    </submittedName>
</protein>
<organism evidence="5 6">
    <name type="scientific">Rubripirellula obstinata</name>
    <dbReference type="NCBI Taxonomy" id="406547"/>
    <lineage>
        <taxon>Bacteria</taxon>
        <taxon>Pseudomonadati</taxon>
        <taxon>Planctomycetota</taxon>
        <taxon>Planctomycetia</taxon>
        <taxon>Pirellulales</taxon>
        <taxon>Pirellulaceae</taxon>
        <taxon>Rubripirellula</taxon>
    </lineage>
</organism>
<keyword evidence="3" id="KW-0949">S-adenosyl-L-methionine</keyword>
<comment type="similarity">
    <text evidence="4">Belongs to the methyltransferase superfamily. METTL23 family.</text>
</comment>
<evidence type="ECO:0000256" key="1">
    <source>
        <dbReference type="ARBA" id="ARBA00022603"/>
    </source>
</evidence>
<accession>A0A5B1CM92</accession>
<dbReference type="EMBL" id="VRLW01000001">
    <property type="protein sequence ID" value="KAA1260670.1"/>
    <property type="molecule type" value="Genomic_DNA"/>
</dbReference>
<dbReference type="RefSeq" id="WP_068263321.1">
    <property type="nucleotide sequence ID" value="NZ_LWSK01000046.1"/>
</dbReference>
<dbReference type="SUPFAM" id="SSF53335">
    <property type="entry name" value="S-adenosyl-L-methionine-dependent methyltransferases"/>
    <property type="match status" value="1"/>
</dbReference>
<dbReference type="Pfam" id="PF10294">
    <property type="entry name" value="Methyltransf_16"/>
    <property type="match status" value="1"/>
</dbReference>
<dbReference type="InterPro" id="IPR029063">
    <property type="entry name" value="SAM-dependent_MTases_sf"/>
</dbReference>
<proteinExistence type="inferred from homology"/>
<dbReference type="CDD" id="cd02440">
    <property type="entry name" value="AdoMet_MTases"/>
    <property type="match status" value="1"/>
</dbReference>
<evidence type="ECO:0000313" key="6">
    <source>
        <dbReference type="Proteomes" id="UP000322699"/>
    </source>
</evidence>
<evidence type="ECO:0000256" key="4">
    <source>
        <dbReference type="ARBA" id="ARBA00043988"/>
    </source>
</evidence>
<keyword evidence="2 5" id="KW-0808">Transferase</keyword>
<name>A0A5B1CM92_9BACT</name>
<dbReference type="PANTHER" id="PTHR14614">
    <property type="entry name" value="HEPATOCELLULAR CARCINOMA-ASSOCIATED ANTIGEN"/>
    <property type="match status" value="1"/>
</dbReference>
<comment type="caution">
    <text evidence="5">The sequence shown here is derived from an EMBL/GenBank/DDBJ whole genome shotgun (WGS) entry which is preliminary data.</text>
</comment>
<dbReference type="Gene3D" id="3.40.50.150">
    <property type="entry name" value="Vaccinia Virus protein VP39"/>
    <property type="match status" value="1"/>
</dbReference>